<dbReference type="EMBL" id="LAZR01000287">
    <property type="protein sequence ID" value="KKN76936.1"/>
    <property type="molecule type" value="Genomic_DNA"/>
</dbReference>
<organism evidence="1">
    <name type="scientific">marine sediment metagenome</name>
    <dbReference type="NCBI Taxonomy" id="412755"/>
    <lineage>
        <taxon>unclassified sequences</taxon>
        <taxon>metagenomes</taxon>
        <taxon>ecological metagenomes</taxon>
    </lineage>
</organism>
<gene>
    <name evidence="1" type="ORF">LCGC14_0365880</name>
</gene>
<accession>A0A0F9VU03</accession>
<protein>
    <submittedName>
        <fullName evidence="1">Uncharacterized protein</fullName>
    </submittedName>
</protein>
<sequence>METLKEIEKRHEKEKEQFTSDCPHTEVKVCDQTIGFRHREISLICDRCRLNLLGYTIDGDMSYMSYVRDCVKGHPSNRK</sequence>
<evidence type="ECO:0000313" key="1">
    <source>
        <dbReference type="EMBL" id="KKN76936.1"/>
    </source>
</evidence>
<dbReference type="AlphaFoldDB" id="A0A0F9VU03"/>
<comment type="caution">
    <text evidence="1">The sequence shown here is derived from an EMBL/GenBank/DDBJ whole genome shotgun (WGS) entry which is preliminary data.</text>
</comment>
<name>A0A0F9VU03_9ZZZZ</name>
<proteinExistence type="predicted"/>
<reference evidence="1" key="1">
    <citation type="journal article" date="2015" name="Nature">
        <title>Complex archaea that bridge the gap between prokaryotes and eukaryotes.</title>
        <authorList>
            <person name="Spang A."/>
            <person name="Saw J.H."/>
            <person name="Jorgensen S.L."/>
            <person name="Zaremba-Niedzwiedzka K."/>
            <person name="Martijn J."/>
            <person name="Lind A.E."/>
            <person name="van Eijk R."/>
            <person name="Schleper C."/>
            <person name="Guy L."/>
            <person name="Ettema T.J."/>
        </authorList>
    </citation>
    <scope>NUCLEOTIDE SEQUENCE</scope>
</reference>